<evidence type="ECO:0000256" key="1">
    <source>
        <dbReference type="SAM" id="MobiDB-lite"/>
    </source>
</evidence>
<dbReference type="Proteomes" id="UP001144451">
    <property type="component" value="Unassembled WGS sequence"/>
</dbReference>
<keyword evidence="3" id="KW-1185">Reference proteome</keyword>
<organism evidence="2 3">
    <name type="scientific">Brachybacterium conglomeratum</name>
    <dbReference type="NCBI Taxonomy" id="47846"/>
    <lineage>
        <taxon>Bacteria</taxon>
        <taxon>Bacillati</taxon>
        <taxon>Actinomycetota</taxon>
        <taxon>Actinomycetes</taxon>
        <taxon>Micrococcales</taxon>
        <taxon>Dermabacteraceae</taxon>
        <taxon>Brachybacterium</taxon>
    </lineage>
</organism>
<dbReference type="GeneID" id="79064415"/>
<feature type="region of interest" description="Disordered" evidence="1">
    <location>
        <begin position="1"/>
        <end position="41"/>
    </location>
</feature>
<comment type="caution">
    <text evidence="2">The sequence shown here is derived from an EMBL/GenBank/DDBJ whole genome shotgun (WGS) entry which is preliminary data.</text>
</comment>
<evidence type="ECO:0000313" key="3">
    <source>
        <dbReference type="Proteomes" id="UP001144451"/>
    </source>
</evidence>
<reference evidence="2" key="1">
    <citation type="submission" date="2022-12" db="EMBL/GenBank/DDBJ databases">
        <title>Reference genome sequencing for broad-spectrum identification of bacterial and archaeal isolates by mass spectrometry.</title>
        <authorList>
            <person name="Sekiguchi Y."/>
            <person name="Tourlousse D.M."/>
        </authorList>
    </citation>
    <scope>NUCLEOTIDE SEQUENCE</scope>
    <source>
        <strain evidence="2">5-2</strain>
    </source>
</reference>
<protein>
    <submittedName>
        <fullName evidence="2">Uncharacterized protein</fullName>
    </submittedName>
</protein>
<gene>
    <name evidence="2" type="ORF">BCONGLO52_11770</name>
</gene>
<accession>A0ABQ5REK9</accession>
<dbReference type="RefSeq" id="WP_259815731.1">
    <property type="nucleotide sequence ID" value="NZ_BSDQ01000001.1"/>
</dbReference>
<evidence type="ECO:0000313" key="2">
    <source>
        <dbReference type="EMBL" id="GLI30336.1"/>
    </source>
</evidence>
<proteinExistence type="predicted"/>
<sequence length="41" mass="4559">MSLDEAVEEIVADVEAEREMVDLDLPPEERSEGSPVDDARD</sequence>
<name>A0ABQ5REK9_9MICO</name>
<feature type="compositionally biased region" description="Acidic residues" evidence="1">
    <location>
        <begin position="1"/>
        <end position="14"/>
    </location>
</feature>
<dbReference type="EMBL" id="BSDQ01000001">
    <property type="protein sequence ID" value="GLI30336.1"/>
    <property type="molecule type" value="Genomic_DNA"/>
</dbReference>
<feature type="compositionally biased region" description="Basic and acidic residues" evidence="1">
    <location>
        <begin position="15"/>
        <end position="41"/>
    </location>
</feature>